<dbReference type="InterPro" id="IPR011006">
    <property type="entry name" value="CheY-like_superfamily"/>
</dbReference>
<keyword evidence="5" id="KW-1185">Reference proteome</keyword>
<dbReference type="EMBL" id="JAJNDB010000005">
    <property type="protein sequence ID" value="MCD2195862.1"/>
    <property type="molecule type" value="Genomic_DNA"/>
</dbReference>
<feature type="modified residue" description="4-aspartylphosphate" evidence="2">
    <location>
        <position position="54"/>
    </location>
</feature>
<reference evidence="4 5" key="1">
    <citation type="submission" date="2021-11" db="EMBL/GenBank/DDBJ databases">
        <title>Draft genome sequence of Actinomycetospora sp. SF1 isolated from the rhizosphere soil.</title>
        <authorList>
            <person name="Duangmal K."/>
            <person name="Chantavorakit T."/>
        </authorList>
    </citation>
    <scope>NUCLEOTIDE SEQUENCE [LARGE SCALE GENOMIC DNA]</scope>
    <source>
        <strain evidence="4 5">TBRC 5722</strain>
    </source>
</reference>
<evidence type="ECO:0000313" key="5">
    <source>
        <dbReference type="Proteomes" id="UP001199469"/>
    </source>
</evidence>
<evidence type="ECO:0000256" key="2">
    <source>
        <dbReference type="PROSITE-ProRule" id="PRU00169"/>
    </source>
</evidence>
<dbReference type="PANTHER" id="PTHR44591:SF3">
    <property type="entry name" value="RESPONSE REGULATORY DOMAIN-CONTAINING PROTEIN"/>
    <property type="match status" value="1"/>
</dbReference>
<organism evidence="4 5">
    <name type="scientific">Actinomycetospora endophytica</name>
    <dbReference type="NCBI Taxonomy" id="2291215"/>
    <lineage>
        <taxon>Bacteria</taxon>
        <taxon>Bacillati</taxon>
        <taxon>Actinomycetota</taxon>
        <taxon>Actinomycetes</taxon>
        <taxon>Pseudonocardiales</taxon>
        <taxon>Pseudonocardiaceae</taxon>
        <taxon>Actinomycetospora</taxon>
    </lineage>
</organism>
<keyword evidence="1 2" id="KW-0597">Phosphoprotein</keyword>
<dbReference type="InterPro" id="IPR001789">
    <property type="entry name" value="Sig_transdc_resp-reg_receiver"/>
</dbReference>
<dbReference type="PANTHER" id="PTHR44591">
    <property type="entry name" value="STRESS RESPONSE REGULATOR PROTEIN 1"/>
    <property type="match status" value="1"/>
</dbReference>
<evidence type="ECO:0000259" key="3">
    <source>
        <dbReference type="PROSITE" id="PS50110"/>
    </source>
</evidence>
<dbReference type="Proteomes" id="UP001199469">
    <property type="component" value="Unassembled WGS sequence"/>
</dbReference>
<evidence type="ECO:0000313" key="4">
    <source>
        <dbReference type="EMBL" id="MCD2195862.1"/>
    </source>
</evidence>
<comment type="caution">
    <text evidence="4">The sequence shown here is derived from an EMBL/GenBank/DDBJ whole genome shotgun (WGS) entry which is preliminary data.</text>
</comment>
<dbReference type="SMART" id="SM00448">
    <property type="entry name" value="REC"/>
    <property type="match status" value="1"/>
</dbReference>
<dbReference type="SUPFAM" id="SSF52172">
    <property type="entry name" value="CheY-like"/>
    <property type="match status" value="1"/>
</dbReference>
<dbReference type="RefSeq" id="WP_230737577.1">
    <property type="nucleotide sequence ID" value="NZ_JAJNDB010000005.1"/>
</dbReference>
<protein>
    <submittedName>
        <fullName evidence="4">Response regulator transcription factor</fullName>
    </submittedName>
</protein>
<dbReference type="PROSITE" id="PS50110">
    <property type="entry name" value="RESPONSE_REGULATORY"/>
    <property type="match status" value="1"/>
</dbReference>
<dbReference type="Gene3D" id="3.40.50.2300">
    <property type="match status" value="1"/>
</dbReference>
<dbReference type="InterPro" id="IPR058245">
    <property type="entry name" value="NreC/VraR/RcsB-like_REC"/>
</dbReference>
<sequence length="129" mass="13863">MPLSVLVVDDDGAFRHLITRVVNRWGHMVIGEAGSVAEALAQADELRPDTVLIDLGLPDGDGFSLARQLRTRPWPMRVVLFSSGGDRADAAAARRAGAIGFVRKDELAGRAMRRLVEIGSGEVNGDDDL</sequence>
<gene>
    <name evidence="4" type="ORF">LQ327_21045</name>
</gene>
<proteinExistence type="predicted"/>
<accession>A0ABS8PD83</accession>
<feature type="domain" description="Response regulatory" evidence="3">
    <location>
        <begin position="4"/>
        <end position="119"/>
    </location>
</feature>
<dbReference type="Pfam" id="PF00072">
    <property type="entry name" value="Response_reg"/>
    <property type="match status" value="1"/>
</dbReference>
<evidence type="ECO:0000256" key="1">
    <source>
        <dbReference type="ARBA" id="ARBA00022553"/>
    </source>
</evidence>
<dbReference type="InterPro" id="IPR050595">
    <property type="entry name" value="Bact_response_regulator"/>
</dbReference>
<name>A0ABS8PD83_9PSEU</name>
<dbReference type="CDD" id="cd17535">
    <property type="entry name" value="REC_NarL-like"/>
    <property type="match status" value="1"/>
</dbReference>